<evidence type="ECO:0000256" key="4">
    <source>
        <dbReference type="ARBA" id="ARBA00023316"/>
    </source>
</evidence>
<protein>
    <submittedName>
        <fullName evidence="8">Pectinesterase-like</fullName>
    </submittedName>
</protein>
<evidence type="ECO:0000313" key="8">
    <source>
        <dbReference type="RefSeq" id="XP_015055375.1"/>
    </source>
</evidence>
<gene>
    <name evidence="8" type="primary">LOC107001937</name>
</gene>
<dbReference type="InterPro" id="IPR000070">
    <property type="entry name" value="Pectinesterase_cat"/>
</dbReference>
<keyword evidence="4" id="KW-0961">Cell wall biogenesis/degradation</keyword>
<name>A0ABM1FDK0_SOLPN</name>
<dbReference type="Gene3D" id="2.160.20.10">
    <property type="entry name" value="Single-stranded right-handed beta-helix, Pectin lyase-like"/>
    <property type="match status" value="1"/>
</dbReference>
<comment type="catalytic activity">
    <reaction evidence="5">
        <text>[(1-&gt;4)-alpha-D-galacturonosyl methyl ester](n) + n H2O = [(1-&gt;4)-alpha-D-galacturonosyl](n) + n methanol + n H(+)</text>
        <dbReference type="Rhea" id="RHEA:22380"/>
        <dbReference type="Rhea" id="RHEA-COMP:14570"/>
        <dbReference type="Rhea" id="RHEA-COMP:14573"/>
        <dbReference type="ChEBI" id="CHEBI:15377"/>
        <dbReference type="ChEBI" id="CHEBI:15378"/>
        <dbReference type="ChEBI" id="CHEBI:17790"/>
        <dbReference type="ChEBI" id="CHEBI:140522"/>
        <dbReference type="ChEBI" id="CHEBI:140523"/>
        <dbReference type="EC" id="3.1.1.11"/>
    </reaction>
</comment>
<evidence type="ECO:0000256" key="5">
    <source>
        <dbReference type="ARBA" id="ARBA00047928"/>
    </source>
</evidence>
<proteinExistence type="predicted"/>
<evidence type="ECO:0000256" key="2">
    <source>
        <dbReference type="ARBA" id="ARBA00022801"/>
    </source>
</evidence>
<dbReference type="Proteomes" id="UP000694930">
    <property type="component" value="Chromosome 10"/>
</dbReference>
<dbReference type="GeneID" id="107001937"/>
<evidence type="ECO:0000256" key="1">
    <source>
        <dbReference type="ARBA" id="ARBA00005184"/>
    </source>
</evidence>
<dbReference type="Pfam" id="PF01095">
    <property type="entry name" value="Pectinesterase"/>
    <property type="match status" value="1"/>
</dbReference>
<accession>A0ABM1FDK0</accession>
<evidence type="ECO:0000256" key="3">
    <source>
        <dbReference type="ARBA" id="ARBA00023085"/>
    </source>
</evidence>
<dbReference type="RefSeq" id="XP_015055375.1">
    <property type="nucleotide sequence ID" value="XM_015199889.2"/>
</dbReference>
<comment type="pathway">
    <text evidence="1">Glycan metabolism; pectin degradation; 2-dehydro-3-deoxy-D-gluconate from pectin: step 1/5.</text>
</comment>
<evidence type="ECO:0000313" key="7">
    <source>
        <dbReference type="Proteomes" id="UP000694930"/>
    </source>
</evidence>
<dbReference type="SUPFAM" id="SSF51126">
    <property type="entry name" value="Pectin lyase-like"/>
    <property type="match status" value="1"/>
</dbReference>
<reference evidence="7" key="1">
    <citation type="journal article" date="2014" name="Nat. Genet.">
        <title>The genome of the stress-tolerant wild tomato species Solanum pennellii.</title>
        <authorList>
            <person name="Bolger A."/>
            <person name="Scossa F."/>
            <person name="Bolger M.E."/>
            <person name="Lanz C."/>
            <person name="Maumus F."/>
            <person name="Tohge T."/>
            <person name="Quesneville H."/>
            <person name="Alseekh S."/>
            <person name="Sorensen I."/>
            <person name="Lichtenstein G."/>
            <person name="Fich E.A."/>
            <person name="Conte M."/>
            <person name="Keller H."/>
            <person name="Schneeberger K."/>
            <person name="Schwacke R."/>
            <person name="Ofner I."/>
            <person name="Vrebalov J."/>
            <person name="Xu Y."/>
            <person name="Osorio S."/>
            <person name="Aflitos S.A."/>
            <person name="Schijlen E."/>
            <person name="Jimenez-Gomez J.M."/>
            <person name="Ryngajllo M."/>
            <person name="Kimura S."/>
            <person name="Kumar R."/>
            <person name="Koenig D."/>
            <person name="Headland L.R."/>
            <person name="Maloof J.N."/>
            <person name="Sinha N."/>
            <person name="van Ham R.C."/>
            <person name="Lankhorst R.K."/>
            <person name="Mao L."/>
            <person name="Vogel A."/>
            <person name="Arsova B."/>
            <person name="Panstruga R."/>
            <person name="Fei Z."/>
            <person name="Rose J.K."/>
            <person name="Zamir D."/>
            <person name="Carrari F."/>
            <person name="Giovannoni J.J."/>
            <person name="Weigel D."/>
            <person name="Usadel B."/>
            <person name="Fernie A.R."/>
        </authorList>
    </citation>
    <scope>NUCLEOTIDE SEQUENCE [LARGE SCALE GENOMIC DNA]</scope>
    <source>
        <strain evidence="7">cv. LA0716</strain>
    </source>
</reference>
<keyword evidence="2" id="KW-0378">Hydrolase</keyword>
<dbReference type="PANTHER" id="PTHR31707">
    <property type="entry name" value="PECTINESTERASE"/>
    <property type="match status" value="1"/>
</dbReference>
<dbReference type="InterPro" id="IPR012334">
    <property type="entry name" value="Pectin_lyas_fold"/>
</dbReference>
<keyword evidence="3" id="KW-0063">Aspartyl esterase</keyword>
<keyword evidence="7" id="KW-1185">Reference proteome</keyword>
<organism evidence="7 8">
    <name type="scientific">Solanum pennellii</name>
    <name type="common">Tomato</name>
    <name type="synonym">Lycopersicon pennellii</name>
    <dbReference type="NCBI Taxonomy" id="28526"/>
    <lineage>
        <taxon>Eukaryota</taxon>
        <taxon>Viridiplantae</taxon>
        <taxon>Streptophyta</taxon>
        <taxon>Embryophyta</taxon>
        <taxon>Tracheophyta</taxon>
        <taxon>Spermatophyta</taxon>
        <taxon>Magnoliopsida</taxon>
        <taxon>eudicotyledons</taxon>
        <taxon>Gunneridae</taxon>
        <taxon>Pentapetalae</taxon>
        <taxon>asterids</taxon>
        <taxon>lamiids</taxon>
        <taxon>Solanales</taxon>
        <taxon>Solanaceae</taxon>
        <taxon>Solanoideae</taxon>
        <taxon>Solaneae</taxon>
        <taxon>Solanum</taxon>
        <taxon>Solanum subgen. Lycopersicon</taxon>
    </lineage>
</organism>
<evidence type="ECO:0000259" key="6">
    <source>
        <dbReference type="Pfam" id="PF01095"/>
    </source>
</evidence>
<sequence length="403" mass="45805">MVGLFPFILISTRVDIDKIYPFIQNKLQLPRSLLLNPSSDSKFSFFWISTRPFFTFAMVISNTFCGNIMALFVAATIVLCCQSQLIPETPHVVVCQDGTGDFKTITGAILAAPNKSVQPYYIKIKQGTYREYILVDKKKTNIVLIGEGMGITIITGNRSLYAGNKTYDTATVAVRGRGFTAQDITFRNDAGPAEYQAVALRVEADLSSFYRCRFDGYQDTLYVKRNRQFYSDCEIYGTVDFICGNAKALFQNCLIEAYIPLARQHNTIIAQKRDFKKNATGIVLQNCTIKATRDLENMDNVTTYLGRPWGKYSRAVVMESYIDHFISPKGWIKWTKSAKKPIVHRHPYFLEYKNRGPGAVTRDRVTWASHTTNPSIASHFTVRNFINGDKWIPTNIPYYLDFS</sequence>
<reference evidence="8" key="2">
    <citation type="submission" date="2025-08" db="UniProtKB">
        <authorList>
            <consortium name="RefSeq"/>
        </authorList>
    </citation>
    <scope>IDENTIFICATION</scope>
</reference>
<feature type="domain" description="Pectinesterase catalytic" evidence="6">
    <location>
        <begin position="91"/>
        <end position="389"/>
    </location>
</feature>
<dbReference type="InterPro" id="IPR011050">
    <property type="entry name" value="Pectin_lyase_fold/virulence"/>
</dbReference>